<evidence type="ECO:0000256" key="1">
    <source>
        <dbReference type="ARBA" id="ARBA00010579"/>
    </source>
</evidence>
<evidence type="ECO:0000313" key="5">
    <source>
        <dbReference type="Proteomes" id="UP000053342"/>
    </source>
</evidence>
<feature type="compositionally biased region" description="Low complexity" evidence="2">
    <location>
        <begin position="441"/>
        <end position="469"/>
    </location>
</feature>
<dbReference type="EMBL" id="KN847332">
    <property type="protein sequence ID" value="KIW48877.1"/>
    <property type="molecule type" value="Genomic_DNA"/>
</dbReference>
<evidence type="ECO:0000256" key="2">
    <source>
        <dbReference type="SAM" id="MobiDB-lite"/>
    </source>
</evidence>
<dbReference type="InterPro" id="IPR005556">
    <property type="entry name" value="SUN"/>
</dbReference>
<organism evidence="4 5">
    <name type="scientific">Exophiala oligosperma</name>
    <dbReference type="NCBI Taxonomy" id="215243"/>
    <lineage>
        <taxon>Eukaryota</taxon>
        <taxon>Fungi</taxon>
        <taxon>Dikarya</taxon>
        <taxon>Ascomycota</taxon>
        <taxon>Pezizomycotina</taxon>
        <taxon>Eurotiomycetes</taxon>
        <taxon>Chaetothyriomycetidae</taxon>
        <taxon>Chaetothyriales</taxon>
        <taxon>Herpotrichiellaceae</taxon>
        <taxon>Exophiala</taxon>
    </lineage>
</organism>
<name>A0A0D2CG50_9EURO</name>
<dbReference type="Pfam" id="PF03856">
    <property type="entry name" value="SUN"/>
    <property type="match status" value="1"/>
</dbReference>
<dbReference type="PANTHER" id="PTHR31654">
    <property type="entry name" value="SECRETED BETA-GLUCOSIDASE ADG3-RELATED"/>
    <property type="match status" value="1"/>
</dbReference>
<evidence type="ECO:0008006" key="6">
    <source>
        <dbReference type="Google" id="ProtNLM"/>
    </source>
</evidence>
<accession>A0A0D2CG50</accession>
<feature type="region of interest" description="Disordered" evidence="2">
    <location>
        <begin position="343"/>
        <end position="470"/>
    </location>
</feature>
<feature type="chain" id="PRO_5002239778" description="SUN domain-containing protein" evidence="3">
    <location>
        <begin position="24"/>
        <end position="500"/>
    </location>
</feature>
<reference evidence="4 5" key="1">
    <citation type="submission" date="2015-01" db="EMBL/GenBank/DDBJ databases">
        <title>The Genome Sequence of Exophiala oligosperma CBS72588.</title>
        <authorList>
            <consortium name="The Broad Institute Genomics Platform"/>
            <person name="Cuomo C."/>
            <person name="de Hoog S."/>
            <person name="Gorbushina A."/>
            <person name="Stielow B."/>
            <person name="Teixiera M."/>
            <person name="Abouelleil A."/>
            <person name="Chapman S.B."/>
            <person name="Priest M."/>
            <person name="Young S.K."/>
            <person name="Wortman J."/>
            <person name="Nusbaum C."/>
            <person name="Birren B."/>
        </authorList>
    </citation>
    <scope>NUCLEOTIDE SEQUENCE [LARGE SCALE GENOMIC DNA]</scope>
    <source>
        <strain evidence="4 5">CBS 72588</strain>
    </source>
</reference>
<dbReference type="Proteomes" id="UP000053342">
    <property type="component" value="Unassembled WGS sequence"/>
</dbReference>
<protein>
    <recommendedName>
        <fullName evidence="6">SUN domain-containing protein</fullName>
    </recommendedName>
</protein>
<feature type="compositionally biased region" description="Low complexity" evidence="2">
    <location>
        <begin position="343"/>
        <end position="424"/>
    </location>
</feature>
<dbReference type="InterPro" id="IPR053088">
    <property type="entry name" value="Beta-glucosidase/SUN-like"/>
</dbReference>
<dbReference type="GeneID" id="27353511"/>
<evidence type="ECO:0000313" key="4">
    <source>
        <dbReference type="EMBL" id="KIW48877.1"/>
    </source>
</evidence>
<feature type="region of interest" description="Disordered" evidence="2">
    <location>
        <begin position="31"/>
        <end position="75"/>
    </location>
</feature>
<dbReference type="VEuPathDB" id="FungiDB:PV06_01437"/>
<comment type="similarity">
    <text evidence="1">Belongs to the SUN family.</text>
</comment>
<dbReference type="AlphaFoldDB" id="A0A0D2CG50"/>
<evidence type="ECO:0000256" key="3">
    <source>
        <dbReference type="SAM" id="SignalP"/>
    </source>
</evidence>
<keyword evidence="3" id="KW-0732">Signal</keyword>
<dbReference type="RefSeq" id="XP_016269093.1">
    <property type="nucleotide sequence ID" value="XM_016402040.1"/>
</dbReference>
<dbReference type="HOGENOM" id="CLU_026108_1_1_1"/>
<gene>
    <name evidence="4" type="ORF">PV06_01437</name>
</gene>
<dbReference type="PANTHER" id="PTHR31654:SF0">
    <property type="entry name" value="SECRETED BETA-GLUCOSIDASE ADG3-RELATED"/>
    <property type="match status" value="1"/>
</dbReference>
<dbReference type="OrthoDB" id="5554151at2759"/>
<feature type="signal peptide" evidence="3">
    <location>
        <begin position="1"/>
        <end position="23"/>
    </location>
</feature>
<proteinExistence type="inferred from homology"/>
<dbReference type="STRING" id="215243.A0A0D2CG50"/>
<keyword evidence="5" id="KW-1185">Reference proteome</keyword>
<sequence>MRKRTFTSSATALLLLTASVVSAKHGVHDHLESLHKRHRANRQLDARSTAENGAHGVELRSTAETTSKAPIEKRGGQCAFPTDAGLVAVTPGEQNAGWAMSPNQPCTPGNYCPYACPPGQVMMQWDPSATSYSYPKSMNGGLYCDDNGNIQKPFPDKPYCQSTATNIGVQNNAGGVVSFCQTVLPGNEAMLIPTSVTDFATLAVPGTNYWCGTAAHYYINPPGIDTDTACVWGTHANPFGNWSPYVAGANVDNSGNTFIKLGWNPIYLEPATPFRNNMPDWGVKIDCPNGGCHGLPCSIDPSQNQVNQMIGSATDGAGGGAFCVVTVDQGATANFVVFNTGGSQTDNNSGGSSSSSSSNSGGPSSGWNKGGQFYQSTSVAATTTSSSTSSSTTTSESSTTSAWTSSSTTTSSTNARASTSASSTWHSRAPTHSPYYSMFNSTTPTGSHGHSSAEATATPAGPSSSAQPSVLSATGAASSIQISSVVGLLSALAFYAVAAL</sequence>